<evidence type="ECO:0000313" key="2">
    <source>
        <dbReference type="EMBL" id="MFD0986810.1"/>
    </source>
</evidence>
<reference evidence="3" key="1">
    <citation type="journal article" date="2019" name="Int. J. Syst. Evol. Microbiol.">
        <title>The Global Catalogue of Microorganisms (GCM) 10K type strain sequencing project: providing services to taxonomists for standard genome sequencing and annotation.</title>
        <authorList>
            <consortium name="The Broad Institute Genomics Platform"/>
            <consortium name="The Broad Institute Genome Sequencing Center for Infectious Disease"/>
            <person name="Wu L."/>
            <person name="Ma J."/>
        </authorList>
    </citation>
    <scope>NUCLEOTIDE SEQUENCE [LARGE SCALE GENOMIC DNA]</scope>
    <source>
        <strain evidence="3">CCUG 61697</strain>
    </source>
</reference>
<dbReference type="Proteomes" id="UP001597102">
    <property type="component" value="Unassembled WGS sequence"/>
</dbReference>
<dbReference type="InterPro" id="IPR004360">
    <property type="entry name" value="Glyas_Fos-R_dOase_dom"/>
</dbReference>
<dbReference type="SUPFAM" id="SSF54593">
    <property type="entry name" value="Glyoxalase/Bleomycin resistance protein/Dihydroxybiphenyl dioxygenase"/>
    <property type="match status" value="1"/>
</dbReference>
<dbReference type="InterPro" id="IPR037523">
    <property type="entry name" value="VOC_core"/>
</dbReference>
<dbReference type="PANTHER" id="PTHR35006:SF1">
    <property type="entry name" value="BLL2941 PROTEIN"/>
    <property type="match status" value="1"/>
</dbReference>
<feature type="domain" description="VOC" evidence="1">
    <location>
        <begin position="1"/>
        <end position="125"/>
    </location>
</feature>
<name>A0ABW3JAA6_9HYPH</name>
<dbReference type="InterPro" id="IPR029068">
    <property type="entry name" value="Glyas_Bleomycin-R_OHBP_Dase"/>
</dbReference>
<dbReference type="EMBL" id="JBHTJO010000001">
    <property type="protein sequence ID" value="MFD0986810.1"/>
    <property type="molecule type" value="Genomic_DNA"/>
</dbReference>
<dbReference type="PANTHER" id="PTHR35006">
    <property type="entry name" value="GLYOXALASE FAMILY PROTEIN (AFU_ORTHOLOGUE AFUA_5G14830)"/>
    <property type="match status" value="1"/>
</dbReference>
<organism evidence="2 3">
    <name type="scientific">Methyloligella solikamskensis</name>
    <dbReference type="NCBI Taxonomy" id="1177756"/>
    <lineage>
        <taxon>Bacteria</taxon>
        <taxon>Pseudomonadati</taxon>
        <taxon>Pseudomonadota</taxon>
        <taxon>Alphaproteobacteria</taxon>
        <taxon>Hyphomicrobiales</taxon>
        <taxon>Hyphomicrobiaceae</taxon>
        <taxon>Methyloligella</taxon>
    </lineage>
</organism>
<protein>
    <submittedName>
        <fullName evidence="2">VOC family protein</fullName>
    </submittedName>
</protein>
<dbReference type="PROSITE" id="PS51819">
    <property type="entry name" value="VOC"/>
    <property type="match status" value="1"/>
</dbReference>
<dbReference type="Gene3D" id="3.10.180.10">
    <property type="entry name" value="2,3-Dihydroxybiphenyl 1,2-Dioxygenase, domain 1"/>
    <property type="match status" value="1"/>
</dbReference>
<dbReference type="RefSeq" id="WP_379087630.1">
    <property type="nucleotide sequence ID" value="NZ_JBHTJO010000001.1"/>
</dbReference>
<gene>
    <name evidence="2" type="ORF">ACFQ2F_06825</name>
</gene>
<evidence type="ECO:0000259" key="1">
    <source>
        <dbReference type="PROSITE" id="PS51819"/>
    </source>
</evidence>
<proteinExistence type="predicted"/>
<accession>A0ABW3JAA6</accession>
<evidence type="ECO:0000313" key="3">
    <source>
        <dbReference type="Proteomes" id="UP001597102"/>
    </source>
</evidence>
<sequence length="128" mass="13920">MFSYMMIGTNDLARAIRFYEPVMAALGHSRFAEDDPTGAAWGVPDPGPHIMVAEPLDGRPATVGNGMMISFLATDRETVDRFYAAAMANGGTDEGRPGLRPHYGPNFYAGYVRDPDGNKLNAVCYARE</sequence>
<dbReference type="CDD" id="cd07262">
    <property type="entry name" value="VOC_like"/>
    <property type="match status" value="1"/>
</dbReference>
<comment type="caution">
    <text evidence="2">The sequence shown here is derived from an EMBL/GenBank/DDBJ whole genome shotgun (WGS) entry which is preliminary data.</text>
</comment>
<keyword evidence="3" id="KW-1185">Reference proteome</keyword>
<dbReference type="Pfam" id="PF00903">
    <property type="entry name" value="Glyoxalase"/>
    <property type="match status" value="1"/>
</dbReference>